<dbReference type="AlphaFoldDB" id="A0ABD1VE52"/>
<gene>
    <name evidence="11" type="ORF">Fot_17015</name>
</gene>
<evidence type="ECO:0000313" key="11">
    <source>
        <dbReference type="EMBL" id="KAL2535624.1"/>
    </source>
</evidence>
<dbReference type="InterPro" id="IPR039657">
    <property type="entry name" value="Dimethylallyltransferase"/>
</dbReference>
<reference evidence="12" key="1">
    <citation type="submission" date="2024-07" db="EMBL/GenBank/DDBJ databases">
        <title>Two chromosome-level genome assemblies of Korean endemic species Abeliophyllum distichum and Forsythia ovata (Oleaceae).</title>
        <authorList>
            <person name="Jang H."/>
        </authorList>
    </citation>
    <scope>NUCLEOTIDE SEQUENCE [LARGE SCALE GENOMIC DNA]</scope>
</reference>
<dbReference type="GO" id="GO:0009824">
    <property type="term" value="F:AMP dimethylallyltransferase activity"/>
    <property type="evidence" value="ECO:0007669"/>
    <property type="project" value="UniProtKB-ARBA"/>
</dbReference>
<dbReference type="EMBL" id="JBFOLJ010000005">
    <property type="protein sequence ID" value="KAL2535624.1"/>
    <property type="molecule type" value="Genomic_DNA"/>
</dbReference>
<dbReference type="GO" id="GO:0009691">
    <property type="term" value="P:cytokinin biosynthetic process"/>
    <property type="evidence" value="ECO:0007669"/>
    <property type="project" value="UniProtKB-KW"/>
</dbReference>
<evidence type="ECO:0000313" key="12">
    <source>
        <dbReference type="Proteomes" id="UP001604277"/>
    </source>
</evidence>
<evidence type="ECO:0000256" key="2">
    <source>
        <dbReference type="ARBA" id="ARBA00022679"/>
    </source>
</evidence>
<comment type="function">
    <text evidence="9">Involved in cytokinin biosynthesis. Catalyzes the transfer of an isopentenyl group from dimethylallyl diphosphate (DMAPP) to ATP and ADP.</text>
</comment>
<dbReference type="Gene3D" id="3.40.50.300">
    <property type="entry name" value="P-loop containing nucleotide triphosphate hydrolases"/>
    <property type="match status" value="1"/>
</dbReference>
<evidence type="ECO:0000256" key="9">
    <source>
        <dbReference type="ARBA" id="ARBA00055191"/>
    </source>
</evidence>
<dbReference type="Proteomes" id="UP001604277">
    <property type="component" value="Unassembled WGS sequence"/>
</dbReference>
<dbReference type="Gene3D" id="1.10.287.890">
    <property type="entry name" value="Crystal structure of tRNA isopentenylpyrophosphate transferase (bh2366) domain"/>
    <property type="match status" value="1"/>
</dbReference>
<evidence type="ECO:0000256" key="3">
    <source>
        <dbReference type="ARBA" id="ARBA00022712"/>
    </source>
</evidence>
<keyword evidence="2" id="KW-0808">Transferase</keyword>
<dbReference type="EC" id="2.5.1.112" evidence="10"/>
<comment type="caution">
    <text evidence="11">The sequence shown here is derived from an EMBL/GenBank/DDBJ whole genome shotgun (WGS) entry which is preliminary data.</text>
</comment>
<dbReference type="PANTHER" id="PTHR11088:SF74">
    <property type="entry name" value="ADENYLATE ISOPENTENYLTRANSFERASE 5, CHLOROPLASTIC"/>
    <property type="match status" value="1"/>
</dbReference>
<dbReference type="GO" id="GO:0052622">
    <property type="term" value="F:ATP/ADP dimethylallyltransferase activity"/>
    <property type="evidence" value="ECO:0007669"/>
    <property type="project" value="UniProtKB-EC"/>
</dbReference>
<accession>A0ABD1VE52</accession>
<protein>
    <recommendedName>
        <fullName evidence="10">adenylate dimethylallyltransferase (ADP/ATP-dependent)</fullName>
        <ecNumber evidence="10">2.5.1.112</ecNumber>
    </recommendedName>
</protein>
<evidence type="ECO:0000256" key="6">
    <source>
        <dbReference type="ARBA" id="ARBA00022946"/>
    </source>
</evidence>
<comment type="similarity">
    <text evidence="1">Belongs to the IPP transferase family.</text>
</comment>
<organism evidence="11 12">
    <name type="scientific">Forsythia ovata</name>
    <dbReference type="NCBI Taxonomy" id="205694"/>
    <lineage>
        <taxon>Eukaryota</taxon>
        <taxon>Viridiplantae</taxon>
        <taxon>Streptophyta</taxon>
        <taxon>Embryophyta</taxon>
        <taxon>Tracheophyta</taxon>
        <taxon>Spermatophyta</taxon>
        <taxon>Magnoliopsida</taxon>
        <taxon>eudicotyledons</taxon>
        <taxon>Gunneridae</taxon>
        <taxon>Pentapetalae</taxon>
        <taxon>asterids</taxon>
        <taxon>lamiids</taxon>
        <taxon>Lamiales</taxon>
        <taxon>Oleaceae</taxon>
        <taxon>Forsythieae</taxon>
        <taxon>Forsythia</taxon>
    </lineage>
</organism>
<name>A0ABD1VE52_9LAMI</name>
<keyword evidence="3" id="KW-0203">Cytokinin biosynthesis</keyword>
<comment type="catalytic activity">
    <reaction evidence="8">
        <text>dimethylallyl diphosphate + ADP = N(6)-(dimethylallyl)adenosine 5'-diphosphate + diphosphate</text>
        <dbReference type="Rhea" id="RHEA:36327"/>
        <dbReference type="ChEBI" id="CHEBI:33019"/>
        <dbReference type="ChEBI" id="CHEBI:57623"/>
        <dbReference type="ChEBI" id="CHEBI:73533"/>
        <dbReference type="ChEBI" id="CHEBI:456216"/>
        <dbReference type="EC" id="2.5.1.112"/>
    </reaction>
</comment>
<keyword evidence="12" id="KW-1185">Reference proteome</keyword>
<evidence type="ECO:0000256" key="5">
    <source>
        <dbReference type="ARBA" id="ARBA00022840"/>
    </source>
</evidence>
<dbReference type="PANTHER" id="PTHR11088">
    <property type="entry name" value="TRNA DIMETHYLALLYLTRANSFERASE"/>
    <property type="match status" value="1"/>
</dbReference>
<proteinExistence type="inferred from homology"/>
<dbReference type="SUPFAM" id="SSF52540">
    <property type="entry name" value="P-loop containing nucleoside triphosphate hydrolases"/>
    <property type="match status" value="1"/>
</dbReference>
<dbReference type="Pfam" id="PF01715">
    <property type="entry name" value="IPPT"/>
    <property type="match status" value="2"/>
</dbReference>
<keyword evidence="4" id="KW-0547">Nucleotide-binding</keyword>
<evidence type="ECO:0000256" key="7">
    <source>
        <dbReference type="ARBA" id="ARBA00051744"/>
    </source>
</evidence>
<keyword evidence="5" id="KW-0067">ATP-binding</keyword>
<sequence>MRMSMTICKQTSPMLHIPTSGIDMKGMCRWPQKEKVVVVMGATGTGKSRLSIDLATRYPAEIVNSDKMQVYQGLDIVTNKITEDERCGVPHHLLGVVDPTKDVSATTFCTMASHAMNSIVSRGQLPIIVGGSNSFIEVLIDDKEHEFRSKYECCFLWVDVSMPVLNSFVSHRVDRMVERGMINEVRNIFNENADYSRGIRRAIGVPEFDHYFRAESLISDKETRARLLEEAINAIKINTSKLACRQWEKIYRLKSLKGWKIHRLDATDVFRKRGREADEAWENLVAGPSTEIVSQFLYNFHPVVYSNLMGMRAVAAAATHYMEHDAGLVPNWMYTES</sequence>
<dbReference type="GO" id="GO:0005737">
    <property type="term" value="C:cytoplasm"/>
    <property type="evidence" value="ECO:0007669"/>
    <property type="project" value="UniProtKB-ARBA"/>
</dbReference>
<dbReference type="GO" id="GO:0005524">
    <property type="term" value="F:ATP binding"/>
    <property type="evidence" value="ECO:0007669"/>
    <property type="project" value="UniProtKB-KW"/>
</dbReference>
<evidence type="ECO:0000256" key="10">
    <source>
        <dbReference type="ARBA" id="ARBA00066838"/>
    </source>
</evidence>
<dbReference type="FunFam" id="1.10.287.890:FF:000002">
    <property type="entry name" value="Adenylate isopentenyltransferase 5, chloroplastic"/>
    <property type="match status" value="1"/>
</dbReference>
<evidence type="ECO:0000256" key="4">
    <source>
        <dbReference type="ARBA" id="ARBA00022741"/>
    </source>
</evidence>
<dbReference type="InterPro" id="IPR027417">
    <property type="entry name" value="P-loop_NTPase"/>
</dbReference>
<evidence type="ECO:0000256" key="8">
    <source>
        <dbReference type="ARBA" id="ARBA00052386"/>
    </source>
</evidence>
<evidence type="ECO:0000256" key="1">
    <source>
        <dbReference type="ARBA" id="ARBA00005842"/>
    </source>
</evidence>
<keyword evidence="6" id="KW-0809">Transit peptide</keyword>
<comment type="catalytic activity">
    <reaction evidence="7">
        <text>dimethylallyl diphosphate + ATP = N(6)-(dimethylallyl)adenosine 5'-triphosphate + diphosphate</text>
        <dbReference type="Rhea" id="RHEA:36331"/>
        <dbReference type="ChEBI" id="CHEBI:30616"/>
        <dbReference type="ChEBI" id="CHEBI:33019"/>
        <dbReference type="ChEBI" id="CHEBI:57623"/>
        <dbReference type="ChEBI" id="CHEBI:73532"/>
        <dbReference type="EC" id="2.5.1.112"/>
    </reaction>
</comment>